<reference evidence="2 3" key="1">
    <citation type="journal article" date="2024" name="G3 (Bethesda)">
        <title>Genome assembly of Hibiscus sabdariffa L. provides insights into metabolisms of medicinal natural products.</title>
        <authorList>
            <person name="Kim T."/>
        </authorList>
    </citation>
    <scope>NUCLEOTIDE SEQUENCE [LARGE SCALE GENOMIC DNA]</scope>
    <source>
        <strain evidence="2">TK-2024</strain>
        <tissue evidence="2">Old leaves</tissue>
    </source>
</reference>
<dbReference type="EMBL" id="JBBPBN010000036">
    <property type="protein sequence ID" value="KAK9001019.1"/>
    <property type="molecule type" value="Genomic_DNA"/>
</dbReference>
<sequence>MLANPSRAEANKSIGTTYVEEDVVPVGDESRQSNKGSRPTADLYGPWMVVENHRRRHTPKPPKALLKGNCSTGALRYGTLNIIENDAIDSDVLETRDKGHNGVGVVVGITLLVSNAIIHHII</sequence>
<name>A0ABR2QK75_9ROSI</name>
<organism evidence="2 3">
    <name type="scientific">Hibiscus sabdariffa</name>
    <name type="common">roselle</name>
    <dbReference type="NCBI Taxonomy" id="183260"/>
    <lineage>
        <taxon>Eukaryota</taxon>
        <taxon>Viridiplantae</taxon>
        <taxon>Streptophyta</taxon>
        <taxon>Embryophyta</taxon>
        <taxon>Tracheophyta</taxon>
        <taxon>Spermatophyta</taxon>
        <taxon>Magnoliopsida</taxon>
        <taxon>eudicotyledons</taxon>
        <taxon>Gunneridae</taxon>
        <taxon>Pentapetalae</taxon>
        <taxon>rosids</taxon>
        <taxon>malvids</taxon>
        <taxon>Malvales</taxon>
        <taxon>Malvaceae</taxon>
        <taxon>Malvoideae</taxon>
        <taxon>Hibiscus</taxon>
    </lineage>
</organism>
<accession>A0ABR2QK75</accession>
<protein>
    <submittedName>
        <fullName evidence="2">Uncharacterized protein</fullName>
    </submittedName>
</protein>
<gene>
    <name evidence="2" type="ORF">V6N11_082811</name>
</gene>
<proteinExistence type="predicted"/>
<evidence type="ECO:0000313" key="2">
    <source>
        <dbReference type="EMBL" id="KAK9001019.1"/>
    </source>
</evidence>
<comment type="caution">
    <text evidence="2">The sequence shown here is derived from an EMBL/GenBank/DDBJ whole genome shotgun (WGS) entry which is preliminary data.</text>
</comment>
<evidence type="ECO:0000313" key="3">
    <source>
        <dbReference type="Proteomes" id="UP001396334"/>
    </source>
</evidence>
<keyword evidence="3" id="KW-1185">Reference proteome</keyword>
<evidence type="ECO:0000256" key="1">
    <source>
        <dbReference type="SAM" id="MobiDB-lite"/>
    </source>
</evidence>
<dbReference type="Proteomes" id="UP001396334">
    <property type="component" value="Unassembled WGS sequence"/>
</dbReference>
<feature type="region of interest" description="Disordered" evidence="1">
    <location>
        <begin position="1"/>
        <end position="43"/>
    </location>
</feature>